<comment type="subcellular location">
    <subcellularLocation>
        <location evidence="1">Secreted</location>
    </subcellularLocation>
</comment>
<dbReference type="GO" id="GO:0006508">
    <property type="term" value="P:proteolysis"/>
    <property type="evidence" value="ECO:0007669"/>
    <property type="project" value="UniProtKB-KW"/>
</dbReference>
<feature type="signal peptide" evidence="9">
    <location>
        <begin position="1"/>
        <end position="29"/>
    </location>
</feature>
<keyword evidence="3" id="KW-0964">Secreted</keyword>
<dbReference type="InterPro" id="IPR032861">
    <property type="entry name" value="TAXi_N"/>
</dbReference>
<evidence type="ECO:0000256" key="7">
    <source>
        <dbReference type="ARBA" id="ARBA00022801"/>
    </source>
</evidence>
<dbReference type="SUPFAM" id="SSF50630">
    <property type="entry name" value="Acid proteases"/>
    <property type="match status" value="1"/>
</dbReference>
<dbReference type="InterPro" id="IPR032799">
    <property type="entry name" value="TAXi_C"/>
</dbReference>
<accession>A0A251NZY6</accession>
<dbReference type="FunFam" id="2.40.70.10:FF:000016">
    <property type="entry name" value="Probable aspartic protease At2g35615"/>
    <property type="match status" value="1"/>
</dbReference>
<evidence type="ECO:0000259" key="10">
    <source>
        <dbReference type="PROSITE" id="PS51767"/>
    </source>
</evidence>
<dbReference type="AlphaFoldDB" id="A0A251NZY6"/>
<dbReference type="GO" id="GO:0005576">
    <property type="term" value="C:extracellular region"/>
    <property type="evidence" value="ECO:0000318"/>
    <property type="project" value="GO_Central"/>
</dbReference>
<keyword evidence="6" id="KW-0064">Aspartyl protease</keyword>
<dbReference type="CDD" id="cd05476">
    <property type="entry name" value="pepsin_A_like_plant"/>
    <property type="match status" value="1"/>
</dbReference>
<evidence type="ECO:0000256" key="5">
    <source>
        <dbReference type="ARBA" id="ARBA00022729"/>
    </source>
</evidence>
<keyword evidence="4" id="KW-0645">Protease</keyword>
<organism evidence="11 12">
    <name type="scientific">Prunus persica</name>
    <name type="common">Peach</name>
    <name type="synonym">Amygdalus persica</name>
    <dbReference type="NCBI Taxonomy" id="3760"/>
    <lineage>
        <taxon>Eukaryota</taxon>
        <taxon>Viridiplantae</taxon>
        <taxon>Streptophyta</taxon>
        <taxon>Embryophyta</taxon>
        <taxon>Tracheophyta</taxon>
        <taxon>Spermatophyta</taxon>
        <taxon>Magnoliopsida</taxon>
        <taxon>eudicotyledons</taxon>
        <taxon>Gunneridae</taxon>
        <taxon>Pentapetalae</taxon>
        <taxon>rosids</taxon>
        <taxon>fabids</taxon>
        <taxon>Rosales</taxon>
        <taxon>Rosaceae</taxon>
        <taxon>Amygdaloideae</taxon>
        <taxon>Amygdaleae</taxon>
        <taxon>Prunus</taxon>
    </lineage>
</organism>
<dbReference type="PROSITE" id="PS51767">
    <property type="entry name" value="PEPTIDASE_A1"/>
    <property type="match status" value="1"/>
</dbReference>
<proteinExistence type="inferred from homology"/>
<dbReference type="InterPro" id="IPR033121">
    <property type="entry name" value="PEPTIDASE_A1"/>
</dbReference>
<sequence length="424" mass="45556">MAAADTTLGHPHFCVVTVLLIFLVCQSTANGGFSAKLIHRDSPNSPFYNHYKTPSKLKRPIFYQNSAQSQVRPDNGQYLMKLSIGNPRFDVYGIADTGSDLLWTQCAPCDGCYKQINPKFDPKQSSTYSDLSCDAQECKAIGTGTCSPQHTCSYSYAYGGGALTQGLLAKETITITSTSGEANSLKNIVFGCGHNNTGGFNENEMGIVGLGGGSLSLVSQLGPLVGGKKLSFCLVPFRTDPRVESKISFGEGSEVSGDGVVSTPLVSKEDKTPYFVTVEGISVGDKLVPFSSSGKVSKGNMFMDTGTPPTLLPQDFYDRLVAEVKNQIPMAPIENDPSLATQLCYNSKTNLEGPILTVHFEGADVKLTPTQTFISPRDEVFCLSAQNVTSDGGIYGNFFQSNLLIGYDLEKMVASFKPTDCTKE</sequence>
<evidence type="ECO:0000256" key="2">
    <source>
        <dbReference type="ARBA" id="ARBA00007447"/>
    </source>
</evidence>
<dbReference type="InterPro" id="IPR051708">
    <property type="entry name" value="Plant_Aspart_Prot_A1"/>
</dbReference>
<dbReference type="Pfam" id="PF14543">
    <property type="entry name" value="TAXi_N"/>
    <property type="match status" value="1"/>
</dbReference>
<evidence type="ECO:0000256" key="4">
    <source>
        <dbReference type="ARBA" id="ARBA00022670"/>
    </source>
</evidence>
<dbReference type="Pfam" id="PF14541">
    <property type="entry name" value="TAXi_C"/>
    <property type="match status" value="1"/>
</dbReference>
<keyword evidence="12" id="KW-1185">Reference proteome</keyword>
<dbReference type="eggNOG" id="KOG1339">
    <property type="taxonomic scope" value="Eukaryota"/>
</dbReference>
<evidence type="ECO:0000256" key="1">
    <source>
        <dbReference type="ARBA" id="ARBA00004613"/>
    </source>
</evidence>
<dbReference type="OrthoDB" id="2747330at2759"/>
<evidence type="ECO:0000256" key="3">
    <source>
        <dbReference type="ARBA" id="ARBA00022525"/>
    </source>
</evidence>
<dbReference type="PANTHER" id="PTHR47967">
    <property type="entry name" value="OS07G0603500 PROTEIN-RELATED"/>
    <property type="match status" value="1"/>
</dbReference>
<protein>
    <recommendedName>
        <fullName evidence="10">Peptidase A1 domain-containing protein</fullName>
    </recommendedName>
</protein>
<evidence type="ECO:0000256" key="8">
    <source>
        <dbReference type="ARBA" id="ARBA00023180"/>
    </source>
</evidence>
<dbReference type="Proteomes" id="UP000006882">
    <property type="component" value="Chromosome G6"/>
</dbReference>
<feature type="chain" id="PRO_5013077962" description="Peptidase A1 domain-containing protein" evidence="9">
    <location>
        <begin position="30"/>
        <end position="424"/>
    </location>
</feature>
<evidence type="ECO:0000313" key="12">
    <source>
        <dbReference type="Proteomes" id="UP000006882"/>
    </source>
</evidence>
<feature type="domain" description="Peptidase A1" evidence="10">
    <location>
        <begin position="78"/>
        <end position="417"/>
    </location>
</feature>
<dbReference type="EMBL" id="CM007656">
    <property type="protein sequence ID" value="ONI04889.1"/>
    <property type="molecule type" value="Genomic_DNA"/>
</dbReference>
<dbReference type="Gramene" id="ONI04889">
    <property type="protein sequence ID" value="ONI04889"/>
    <property type="gene ID" value="PRUPE_6G346300"/>
</dbReference>
<dbReference type="PANTHER" id="PTHR47967:SF39">
    <property type="entry name" value="ASPARTYL PROTEASE FAMILY PROTEIN, PUTATIVE-RELATED"/>
    <property type="match status" value="1"/>
</dbReference>
<reference evidence="11 12" key="1">
    <citation type="journal article" date="2013" name="Nat. Genet.">
        <title>The high-quality draft genome of peach (Prunus persica) identifies unique patterns of genetic diversity, domestication and genome evolution.</title>
        <authorList>
            <consortium name="International Peach Genome Initiative"/>
            <person name="Verde I."/>
            <person name="Abbott A.G."/>
            <person name="Scalabrin S."/>
            <person name="Jung S."/>
            <person name="Shu S."/>
            <person name="Marroni F."/>
            <person name="Zhebentyayeva T."/>
            <person name="Dettori M.T."/>
            <person name="Grimwood J."/>
            <person name="Cattonaro F."/>
            <person name="Zuccolo A."/>
            <person name="Rossini L."/>
            <person name="Jenkins J."/>
            <person name="Vendramin E."/>
            <person name="Meisel L.A."/>
            <person name="Decroocq V."/>
            <person name="Sosinski B."/>
            <person name="Prochnik S."/>
            <person name="Mitros T."/>
            <person name="Policriti A."/>
            <person name="Cipriani G."/>
            <person name="Dondini L."/>
            <person name="Ficklin S."/>
            <person name="Goodstein D.M."/>
            <person name="Xuan P."/>
            <person name="Del Fabbro C."/>
            <person name="Aramini V."/>
            <person name="Copetti D."/>
            <person name="Gonzalez S."/>
            <person name="Horner D.S."/>
            <person name="Falchi R."/>
            <person name="Lucas S."/>
            <person name="Mica E."/>
            <person name="Maldonado J."/>
            <person name="Lazzari B."/>
            <person name="Bielenberg D."/>
            <person name="Pirona R."/>
            <person name="Miculan M."/>
            <person name="Barakat A."/>
            <person name="Testolin R."/>
            <person name="Stella A."/>
            <person name="Tartarini S."/>
            <person name="Tonutti P."/>
            <person name="Arus P."/>
            <person name="Orellana A."/>
            <person name="Wells C."/>
            <person name="Main D."/>
            <person name="Vizzotto G."/>
            <person name="Silva H."/>
            <person name="Salamini F."/>
            <person name="Schmutz J."/>
            <person name="Morgante M."/>
            <person name="Rokhsar D.S."/>
        </authorList>
    </citation>
    <scope>NUCLEOTIDE SEQUENCE [LARGE SCALE GENOMIC DNA]</scope>
    <source>
        <strain evidence="12">cv. Nemared</strain>
    </source>
</reference>
<gene>
    <name evidence="11" type="ORF">PRUPE_6G346300</name>
</gene>
<evidence type="ECO:0000313" key="11">
    <source>
        <dbReference type="EMBL" id="ONI04889.1"/>
    </source>
</evidence>
<dbReference type="Gene3D" id="2.40.70.10">
    <property type="entry name" value="Acid Proteases"/>
    <property type="match status" value="2"/>
</dbReference>
<evidence type="ECO:0000256" key="6">
    <source>
        <dbReference type="ARBA" id="ARBA00022750"/>
    </source>
</evidence>
<dbReference type="InterPro" id="IPR034161">
    <property type="entry name" value="Pepsin-like_plant"/>
</dbReference>
<dbReference type="FunFam" id="2.40.70.10:FF:000050">
    <property type="entry name" value="Aspartic proteinase CDR1"/>
    <property type="match status" value="1"/>
</dbReference>
<keyword evidence="7" id="KW-0378">Hydrolase</keyword>
<dbReference type="GO" id="GO:0004190">
    <property type="term" value="F:aspartic-type endopeptidase activity"/>
    <property type="evidence" value="ECO:0000318"/>
    <property type="project" value="GO_Central"/>
</dbReference>
<name>A0A251NZY6_PRUPE</name>
<comment type="similarity">
    <text evidence="2">Belongs to the peptidase A1 family.</text>
</comment>
<dbReference type="SMR" id="A0A251NZY6"/>
<evidence type="ECO:0000256" key="9">
    <source>
        <dbReference type="SAM" id="SignalP"/>
    </source>
</evidence>
<keyword evidence="8" id="KW-0325">Glycoprotein</keyword>
<dbReference type="InterPro" id="IPR021109">
    <property type="entry name" value="Peptidase_aspartic_dom_sf"/>
</dbReference>
<keyword evidence="5 9" id="KW-0732">Signal</keyword>